<dbReference type="EMBL" id="CP144101">
    <property type="protein sequence ID" value="WWC88334.1"/>
    <property type="molecule type" value="Genomic_DNA"/>
</dbReference>
<dbReference type="InterPro" id="IPR038955">
    <property type="entry name" value="PriA/CPL1_fungi"/>
</dbReference>
<dbReference type="RefSeq" id="XP_066075097.1">
    <property type="nucleotide sequence ID" value="XM_066219000.1"/>
</dbReference>
<evidence type="ECO:0000313" key="3">
    <source>
        <dbReference type="Proteomes" id="UP001355207"/>
    </source>
</evidence>
<keyword evidence="1" id="KW-0732">Signal</keyword>
<reference evidence="2 3" key="1">
    <citation type="submission" date="2024-01" db="EMBL/GenBank/DDBJ databases">
        <title>Comparative genomics of Cryptococcus and Kwoniella reveals pathogenesis evolution and contrasting modes of karyotype evolution via chromosome fusion or intercentromeric recombination.</title>
        <authorList>
            <person name="Coelho M.A."/>
            <person name="David-Palma M."/>
            <person name="Shea T."/>
            <person name="Bowers K."/>
            <person name="McGinley-Smith S."/>
            <person name="Mohammad A.W."/>
            <person name="Gnirke A."/>
            <person name="Yurkov A.M."/>
            <person name="Nowrousian M."/>
            <person name="Sun S."/>
            <person name="Cuomo C.A."/>
            <person name="Heitman J."/>
        </authorList>
    </citation>
    <scope>NUCLEOTIDE SEQUENCE [LARGE SCALE GENOMIC DNA]</scope>
    <source>
        <strain evidence="2 3">CBS 6074</strain>
    </source>
</reference>
<dbReference type="AlphaFoldDB" id="A0AAX4JSQ7"/>
<feature type="signal peptide" evidence="1">
    <location>
        <begin position="1"/>
        <end position="24"/>
    </location>
</feature>
<dbReference type="Proteomes" id="UP001355207">
    <property type="component" value="Chromosome 4"/>
</dbReference>
<keyword evidence="3" id="KW-1185">Reference proteome</keyword>
<dbReference type="PANTHER" id="PTHR35192">
    <property type="entry name" value="PROTEIN, PUTATIVE-RELATED"/>
    <property type="match status" value="1"/>
</dbReference>
<feature type="chain" id="PRO_5043646264" description="WSC domain-containing protein" evidence="1">
    <location>
        <begin position="25"/>
        <end position="293"/>
    </location>
</feature>
<name>A0AAX4JSQ7_9TREE</name>
<protein>
    <recommendedName>
        <fullName evidence="4">WSC domain-containing protein</fullName>
    </recommendedName>
</protein>
<sequence>MYYTLSVVSLSFFLAIYLIGSALAQDHFAGCYQQGPDSGEDDTYFYFDDNISDPDVCATMCSDWNYAWVGYGYLCYCSSGFVSPNRMINGQEDTCASSGSTEARVVSTTFTFLDCGSGRTTASKFDIDGPKNCFESCKNSLYAGFNYDENSSTGYSCTCLDSLNGESHNDCGPAATFYYSHLPAAAASGLSRRNARLADLQYNKKLSERTCPWGLTACLIPGLENSDALGELESCGGCIHGAYGNETASIGDSCLKDGVKLGAATCVEGRCIAYGCEAGFTLIDGECVAGSWS</sequence>
<organism evidence="2 3">
    <name type="scientific">Kwoniella dendrophila CBS 6074</name>
    <dbReference type="NCBI Taxonomy" id="1295534"/>
    <lineage>
        <taxon>Eukaryota</taxon>
        <taxon>Fungi</taxon>
        <taxon>Dikarya</taxon>
        <taxon>Basidiomycota</taxon>
        <taxon>Agaricomycotina</taxon>
        <taxon>Tremellomycetes</taxon>
        <taxon>Tremellales</taxon>
        <taxon>Cryptococcaceae</taxon>
        <taxon>Kwoniella</taxon>
    </lineage>
</organism>
<gene>
    <name evidence="2" type="ORF">L201_003244</name>
</gene>
<accession>A0AAX4JSQ7</accession>
<proteinExistence type="predicted"/>
<dbReference type="PANTHER" id="PTHR35192:SF2">
    <property type="entry name" value="APPLE DOMAIN-CONTAINING PROTEIN"/>
    <property type="match status" value="1"/>
</dbReference>
<evidence type="ECO:0000256" key="1">
    <source>
        <dbReference type="SAM" id="SignalP"/>
    </source>
</evidence>
<evidence type="ECO:0008006" key="4">
    <source>
        <dbReference type="Google" id="ProtNLM"/>
    </source>
</evidence>
<evidence type="ECO:0000313" key="2">
    <source>
        <dbReference type="EMBL" id="WWC88334.1"/>
    </source>
</evidence>
<dbReference type="GeneID" id="91093914"/>